<feature type="domain" description="Glycosyltransferase 2-like" evidence="1">
    <location>
        <begin position="6"/>
        <end position="113"/>
    </location>
</feature>
<dbReference type="CDD" id="cd02511">
    <property type="entry name" value="Beta4Glucosyltransferase"/>
    <property type="match status" value="1"/>
</dbReference>
<dbReference type="OrthoDB" id="9815923at2"/>
<dbReference type="Gene3D" id="1.25.40.10">
    <property type="entry name" value="Tetratricopeptide repeat domain"/>
    <property type="match status" value="1"/>
</dbReference>
<accession>A0A1G8IR52</accession>
<gene>
    <name evidence="2" type="ORF">SAMN05443529_12961</name>
</gene>
<evidence type="ECO:0000313" key="3">
    <source>
        <dbReference type="Proteomes" id="UP000198656"/>
    </source>
</evidence>
<evidence type="ECO:0000313" key="2">
    <source>
        <dbReference type="EMBL" id="SDI21353.1"/>
    </source>
</evidence>
<dbReference type="PANTHER" id="PTHR43630">
    <property type="entry name" value="POLY-BETA-1,6-N-ACETYL-D-GLUCOSAMINE SYNTHASE"/>
    <property type="match status" value="1"/>
</dbReference>
<protein>
    <submittedName>
        <fullName evidence="2">Glycosyltransferase involved in cell wall bisynthesis</fullName>
    </submittedName>
</protein>
<dbReference type="InterPro" id="IPR011990">
    <property type="entry name" value="TPR-like_helical_dom_sf"/>
</dbReference>
<dbReference type="InterPro" id="IPR029044">
    <property type="entry name" value="Nucleotide-diphossugar_trans"/>
</dbReference>
<dbReference type="InterPro" id="IPR001173">
    <property type="entry name" value="Glyco_trans_2-like"/>
</dbReference>
<organism evidence="2 3">
    <name type="scientific">Desulfosporosinus hippei DSM 8344</name>
    <dbReference type="NCBI Taxonomy" id="1121419"/>
    <lineage>
        <taxon>Bacteria</taxon>
        <taxon>Bacillati</taxon>
        <taxon>Bacillota</taxon>
        <taxon>Clostridia</taxon>
        <taxon>Eubacteriales</taxon>
        <taxon>Desulfitobacteriaceae</taxon>
        <taxon>Desulfosporosinus</taxon>
    </lineage>
</organism>
<dbReference type="SUPFAM" id="SSF48452">
    <property type="entry name" value="TPR-like"/>
    <property type="match status" value="1"/>
</dbReference>
<proteinExistence type="predicted"/>
<dbReference type="Gene3D" id="3.90.550.10">
    <property type="entry name" value="Spore Coat Polysaccharide Biosynthesis Protein SpsA, Chain A"/>
    <property type="match status" value="1"/>
</dbReference>
<dbReference type="Proteomes" id="UP000198656">
    <property type="component" value="Unassembled WGS sequence"/>
</dbReference>
<dbReference type="EMBL" id="FNCP01000029">
    <property type="protein sequence ID" value="SDI21353.1"/>
    <property type="molecule type" value="Genomic_DNA"/>
</dbReference>
<keyword evidence="2" id="KW-0808">Transferase</keyword>
<dbReference type="InterPro" id="IPR019734">
    <property type="entry name" value="TPR_rpt"/>
</dbReference>
<dbReference type="SUPFAM" id="SSF53448">
    <property type="entry name" value="Nucleotide-diphospho-sugar transferases"/>
    <property type="match status" value="1"/>
</dbReference>
<name>A0A1G8IR52_9FIRM</name>
<dbReference type="GO" id="GO:0016740">
    <property type="term" value="F:transferase activity"/>
    <property type="evidence" value="ECO:0007669"/>
    <property type="project" value="UniProtKB-KW"/>
</dbReference>
<dbReference type="STRING" id="1121419.SAMN05443529_12961"/>
<sequence>MITITLCMIVKNEEDTLDRCLQSVGDVVDEVIIVDTGSTDRTKEIAGKWTTNVLDFAWIDDFAAARNFSFSNATMDYILWLDADDILLPEDSQKLSRLKQFMSPELDAVSMMYHCDFDDQGNVTLKVRRTRLVKRAKNYPWKGVVHEDLVIKDGTCYDSDIVVTHRKNHASYDPDRNIKIYERLIAQGKEFAPRDMLHYAMELHQHRSYQKAIEFYLQFMEMKEISDEDRIYGCSKLADCYHYLENRKKEREYIFRSMEYDTPRSEFCCRLGYYFLEKSQFSQAAFWYKLATELSATNNLWAIQNHASRTWLPHMQLGLCYYQLGEYELSYHHNKIALSYRPTDQSIISNVKLVEEIINKK</sequence>
<dbReference type="SMART" id="SM00028">
    <property type="entry name" value="TPR"/>
    <property type="match status" value="3"/>
</dbReference>
<dbReference type="AlphaFoldDB" id="A0A1G8IR52"/>
<dbReference type="PANTHER" id="PTHR43630:SF2">
    <property type="entry name" value="GLYCOSYLTRANSFERASE"/>
    <property type="match status" value="1"/>
</dbReference>
<dbReference type="Pfam" id="PF00535">
    <property type="entry name" value="Glycos_transf_2"/>
    <property type="match status" value="1"/>
</dbReference>
<keyword evidence="3" id="KW-1185">Reference proteome</keyword>
<reference evidence="3" key="1">
    <citation type="submission" date="2016-10" db="EMBL/GenBank/DDBJ databases">
        <authorList>
            <person name="Varghese N."/>
            <person name="Submissions S."/>
        </authorList>
    </citation>
    <scope>NUCLEOTIDE SEQUENCE [LARGE SCALE GENOMIC DNA]</scope>
    <source>
        <strain evidence="3">DSM 8344</strain>
    </source>
</reference>
<evidence type="ECO:0000259" key="1">
    <source>
        <dbReference type="Pfam" id="PF00535"/>
    </source>
</evidence>